<keyword evidence="4 7" id="KW-0812">Transmembrane</keyword>
<dbReference type="InterPro" id="IPR000515">
    <property type="entry name" value="MetI-like"/>
</dbReference>
<dbReference type="EMBL" id="JBHLUH010000070">
    <property type="protein sequence ID" value="MFC0532348.1"/>
    <property type="molecule type" value="Genomic_DNA"/>
</dbReference>
<dbReference type="PANTHER" id="PTHR30151">
    <property type="entry name" value="ALKANE SULFONATE ABC TRANSPORTER-RELATED, MEMBRANE SUBUNIT"/>
    <property type="match status" value="1"/>
</dbReference>
<comment type="caution">
    <text evidence="9">The sequence shown here is derived from an EMBL/GenBank/DDBJ whole genome shotgun (WGS) entry which is preliminary data.</text>
</comment>
<evidence type="ECO:0000313" key="9">
    <source>
        <dbReference type="EMBL" id="MFC0532348.1"/>
    </source>
</evidence>
<name>A0ABV6MDA2_9ACTN</name>
<keyword evidence="2 7" id="KW-0813">Transport</keyword>
<proteinExistence type="inferred from homology"/>
<reference evidence="9 10" key="1">
    <citation type="submission" date="2024-09" db="EMBL/GenBank/DDBJ databases">
        <authorList>
            <person name="Sun Q."/>
            <person name="Mori K."/>
        </authorList>
    </citation>
    <scope>NUCLEOTIDE SEQUENCE [LARGE SCALE GENOMIC DNA]</scope>
    <source>
        <strain evidence="9 10">TBRC 3947</strain>
    </source>
</reference>
<dbReference type="PANTHER" id="PTHR30151:SF38">
    <property type="entry name" value="ALIPHATIC SULFONATES TRANSPORT PERMEASE PROTEIN SSUC-RELATED"/>
    <property type="match status" value="1"/>
</dbReference>
<dbReference type="PROSITE" id="PS50928">
    <property type="entry name" value="ABC_TM1"/>
    <property type="match status" value="1"/>
</dbReference>
<sequence length="250" mass="26970">MRLAVPTILPVLAVLAWWVTSAGSASPYYPALSEILITFRNTWLFDGVRSDIFPSVGRMVAGFGLGVSGGIALGVVLGRIRVLGRALNPAVQFGRALPGATLVPISVIIFGIGDLGKILVIGFIAMFPVLLNTIDAVRSVDPQLEEVCRVFRLTRFQRLTSVLLPASAPQIFAGMRVSLQLSFIMMVVTEIFASINGIGHVTLEAKQMFDMPGMWAGMLLLGILGIASNGLVLLLQRRVLRWHTGQTESN</sequence>
<keyword evidence="6 7" id="KW-0472">Membrane</keyword>
<protein>
    <submittedName>
        <fullName evidence="9">ABC transporter permease</fullName>
    </submittedName>
</protein>
<dbReference type="Proteomes" id="UP001589867">
    <property type="component" value="Unassembled WGS sequence"/>
</dbReference>
<evidence type="ECO:0000256" key="5">
    <source>
        <dbReference type="ARBA" id="ARBA00022989"/>
    </source>
</evidence>
<feature type="transmembrane region" description="Helical" evidence="7">
    <location>
        <begin position="59"/>
        <end position="80"/>
    </location>
</feature>
<gene>
    <name evidence="9" type="ORF">ACFFIA_32345</name>
</gene>
<evidence type="ECO:0000256" key="1">
    <source>
        <dbReference type="ARBA" id="ARBA00004651"/>
    </source>
</evidence>
<feature type="transmembrane region" description="Helical" evidence="7">
    <location>
        <begin position="181"/>
        <end position="203"/>
    </location>
</feature>
<feature type="transmembrane region" description="Helical" evidence="7">
    <location>
        <begin position="92"/>
        <end position="112"/>
    </location>
</feature>
<evidence type="ECO:0000256" key="7">
    <source>
        <dbReference type="RuleBase" id="RU363032"/>
    </source>
</evidence>
<dbReference type="CDD" id="cd06261">
    <property type="entry name" value="TM_PBP2"/>
    <property type="match status" value="1"/>
</dbReference>
<dbReference type="Pfam" id="PF00528">
    <property type="entry name" value="BPD_transp_1"/>
    <property type="match status" value="1"/>
</dbReference>
<dbReference type="SUPFAM" id="SSF161098">
    <property type="entry name" value="MetI-like"/>
    <property type="match status" value="1"/>
</dbReference>
<feature type="transmembrane region" description="Helical" evidence="7">
    <location>
        <begin position="215"/>
        <end position="235"/>
    </location>
</feature>
<evidence type="ECO:0000259" key="8">
    <source>
        <dbReference type="PROSITE" id="PS50928"/>
    </source>
</evidence>
<evidence type="ECO:0000256" key="2">
    <source>
        <dbReference type="ARBA" id="ARBA00022448"/>
    </source>
</evidence>
<accession>A0ABV6MDA2</accession>
<evidence type="ECO:0000313" key="10">
    <source>
        <dbReference type="Proteomes" id="UP001589867"/>
    </source>
</evidence>
<evidence type="ECO:0000256" key="6">
    <source>
        <dbReference type="ARBA" id="ARBA00023136"/>
    </source>
</evidence>
<organism evidence="9 10">
    <name type="scientific">Phytohabitans kaempferiae</name>
    <dbReference type="NCBI Taxonomy" id="1620943"/>
    <lineage>
        <taxon>Bacteria</taxon>
        <taxon>Bacillati</taxon>
        <taxon>Actinomycetota</taxon>
        <taxon>Actinomycetes</taxon>
        <taxon>Micromonosporales</taxon>
        <taxon>Micromonosporaceae</taxon>
    </lineage>
</organism>
<dbReference type="RefSeq" id="WP_377258244.1">
    <property type="nucleotide sequence ID" value="NZ_JBHLUH010000070.1"/>
</dbReference>
<comment type="similarity">
    <text evidence="7">Belongs to the binding-protein-dependent transport system permease family.</text>
</comment>
<dbReference type="Gene3D" id="1.10.3720.10">
    <property type="entry name" value="MetI-like"/>
    <property type="match status" value="1"/>
</dbReference>
<evidence type="ECO:0000256" key="4">
    <source>
        <dbReference type="ARBA" id="ARBA00022692"/>
    </source>
</evidence>
<keyword evidence="5 7" id="KW-1133">Transmembrane helix</keyword>
<dbReference type="InterPro" id="IPR035906">
    <property type="entry name" value="MetI-like_sf"/>
</dbReference>
<feature type="transmembrane region" description="Helical" evidence="7">
    <location>
        <begin position="118"/>
        <end position="137"/>
    </location>
</feature>
<evidence type="ECO:0000256" key="3">
    <source>
        <dbReference type="ARBA" id="ARBA00022475"/>
    </source>
</evidence>
<feature type="domain" description="ABC transmembrane type-1" evidence="8">
    <location>
        <begin position="52"/>
        <end position="236"/>
    </location>
</feature>
<comment type="subcellular location">
    <subcellularLocation>
        <location evidence="1 7">Cell membrane</location>
        <topology evidence="1 7">Multi-pass membrane protein</topology>
    </subcellularLocation>
</comment>
<keyword evidence="3" id="KW-1003">Cell membrane</keyword>
<keyword evidence="10" id="KW-1185">Reference proteome</keyword>